<dbReference type="InterPro" id="IPR000515">
    <property type="entry name" value="MetI-like"/>
</dbReference>
<evidence type="ECO:0000256" key="9">
    <source>
        <dbReference type="ARBA" id="ARBA00023136"/>
    </source>
</evidence>
<evidence type="ECO:0000256" key="4">
    <source>
        <dbReference type="ARBA" id="ARBA00022448"/>
    </source>
</evidence>
<evidence type="ECO:0000313" key="14">
    <source>
        <dbReference type="Proteomes" id="UP000035514"/>
    </source>
</evidence>
<dbReference type="EMBL" id="JAIQ01000072">
    <property type="protein sequence ID" value="KLE01154.1"/>
    <property type="molecule type" value="Genomic_DNA"/>
</dbReference>
<dbReference type="InterPro" id="IPR011867">
    <property type="entry name" value="ModB_ABC"/>
</dbReference>
<dbReference type="PANTHER" id="PTHR30183">
    <property type="entry name" value="MOLYBDENUM TRANSPORT SYSTEM PERMEASE PROTEIN MODB"/>
    <property type="match status" value="1"/>
</dbReference>
<comment type="similarity">
    <text evidence="3 11">Belongs to the binding-protein-dependent transport system permease family. CysTW subfamily.</text>
</comment>
<dbReference type="Pfam" id="PF00528">
    <property type="entry name" value="BPD_transp_1"/>
    <property type="match status" value="1"/>
</dbReference>
<keyword evidence="8 10" id="KW-1133">Transmembrane helix</keyword>
<proteinExistence type="inferred from homology"/>
<dbReference type="Gene3D" id="1.10.3720.10">
    <property type="entry name" value="MetI-like"/>
    <property type="match status" value="1"/>
</dbReference>
<keyword evidence="7 10" id="KW-0812">Transmembrane</keyword>
<protein>
    <recommendedName>
        <fullName evidence="11">Molybdenum transport system permease</fullName>
    </recommendedName>
</protein>
<evidence type="ECO:0000256" key="1">
    <source>
        <dbReference type="ARBA" id="ARBA00002949"/>
    </source>
</evidence>
<feature type="transmembrane region" description="Helical" evidence="10">
    <location>
        <begin position="48"/>
        <end position="70"/>
    </location>
</feature>
<name>A0A0G9K3N5_9BACT</name>
<dbReference type="CDD" id="cd06261">
    <property type="entry name" value="TM_PBP2"/>
    <property type="match status" value="1"/>
</dbReference>
<feature type="transmembrane region" description="Helical" evidence="10">
    <location>
        <begin position="15"/>
        <end position="36"/>
    </location>
</feature>
<evidence type="ECO:0000313" key="13">
    <source>
        <dbReference type="EMBL" id="KLE01154.1"/>
    </source>
</evidence>
<organism evidence="13 14">
    <name type="scientific">Aliarcobacter butzleri L348</name>
    <dbReference type="NCBI Taxonomy" id="1447256"/>
    <lineage>
        <taxon>Bacteria</taxon>
        <taxon>Pseudomonadati</taxon>
        <taxon>Campylobacterota</taxon>
        <taxon>Epsilonproteobacteria</taxon>
        <taxon>Campylobacterales</taxon>
        <taxon>Arcobacteraceae</taxon>
        <taxon>Aliarcobacter</taxon>
    </lineage>
</organism>
<dbReference type="PATRIC" id="fig|1447256.3.peg.803"/>
<evidence type="ECO:0000256" key="3">
    <source>
        <dbReference type="ARBA" id="ARBA00007069"/>
    </source>
</evidence>
<evidence type="ECO:0000256" key="5">
    <source>
        <dbReference type="ARBA" id="ARBA00022475"/>
    </source>
</evidence>
<dbReference type="PROSITE" id="PS50928">
    <property type="entry name" value="ABC_TM1"/>
    <property type="match status" value="1"/>
</dbReference>
<sequence length="235" mass="26489">MIEILKSIEIDPFLISFKLASITTLILFFVCLPLAWYLSQTKSKMKPILESITALPLVVPPTVLGFYLLWSLSYNSPIGQFFQEYFGIKLVFNFYGLIIASCFYSLPFMVQPMQSGLESLNKNMLEASYISGKGKIETLFRIALPNIKPSLMTAIIITFAHTVGEFGVVLMIGGSIPGETRVASIAIYEFVEVMDYKNAHIYSVIMIIMSFLTLLGVYIFNNKQKQSQVNLNDRD</sequence>
<comment type="caution">
    <text evidence="13">The sequence shown here is derived from an EMBL/GenBank/DDBJ whole genome shotgun (WGS) entry which is preliminary data.</text>
</comment>
<feature type="transmembrane region" description="Helical" evidence="10">
    <location>
        <begin position="151"/>
        <end position="172"/>
    </location>
</feature>
<evidence type="ECO:0000256" key="7">
    <source>
        <dbReference type="ARBA" id="ARBA00022692"/>
    </source>
</evidence>
<dbReference type="Proteomes" id="UP000035514">
    <property type="component" value="Unassembled WGS sequence"/>
</dbReference>
<dbReference type="PANTHER" id="PTHR30183:SF8">
    <property type="entry name" value="MOLYBDENUM TRANSPORT SYSTEM PERMEASE"/>
    <property type="match status" value="1"/>
</dbReference>
<dbReference type="SUPFAM" id="SSF161098">
    <property type="entry name" value="MetI-like"/>
    <property type="match status" value="1"/>
</dbReference>
<dbReference type="NCBIfam" id="TIGR02141">
    <property type="entry name" value="modB_ABC"/>
    <property type="match status" value="1"/>
</dbReference>
<keyword evidence="6 11" id="KW-0500">Molybdenum</keyword>
<keyword evidence="9 10" id="KW-0472">Membrane</keyword>
<dbReference type="AlphaFoldDB" id="A0A0G9K3N5"/>
<keyword evidence="4 10" id="KW-0813">Transport</keyword>
<dbReference type="InterPro" id="IPR035906">
    <property type="entry name" value="MetI-like_sf"/>
</dbReference>
<keyword evidence="5 11" id="KW-1003">Cell membrane</keyword>
<evidence type="ECO:0000256" key="8">
    <source>
        <dbReference type="ARBA" id="ARBA00022989"/>
    </source>
</evidence>
<accession>A0A0G9K3N5</accession>
<evidence type="ECO:0000256" key="2">
    <source>
        <dbReference type="ARBA" id="ARBA00004651"/>
    </source>
</evidence>
<evidence type="ECO:0000256" key="6">
    <source>
        <dbReference type="ARBA" id="ARBA00022505"/>
    </source>
</evidence>
<feature type="transmembrane region" description="Helical" evidence="10">
    <location>
        <begin position="90"/>
        <end position="110"/>
    </location>
</feature>
<dbReference type="RefSeq" id="WP_046996446.1">
    <property type="nucleotide sequence ID" value="NZ_JAIQ01000072.1"/>
</dbReference>
<reference evidence="13 14" key="1">
    <citation type="submission" date="2014-01" db="EMBL/GenBank/DDBJ databases">
        <title>Development of a Comparative Genomic Fingerprinting Assay for High Resolution Genotyping of Arcobacter butzleri.</title>
        <authorList>
            <person name="Webb A.L."/>
            <person name="Inglis G.D."/>
            <person name="Kruczkiewicz P."/>
            <person name="Selinger L.B."/>
            <person name="Taboada E.N."/>
        </authorList>
    </citation>
    <scope>NUCLEOTIDE SEQUENCE [LARGE SCALE GENOMIC DNA]</scope>
    <source>
        <strain evidence="13 14">L348</strain>
    </source>
</reference>
<feature type="transmembrane region" description="Helical" evidence="10">
    <location>
        <begin position="199"/>
        <end position="220"/>
    </location>
</feature>
<dbReference type="GO" id="GO:0005886">
    <property type="term" value="C:plasma membrane"/>
    <property type="evidence" value="ECO:0007669"/>
    <property type="project" value="UniProtKB-SubCell"/>
</dbReference>
<dbReference type="GO" id="GO:0015098">
    <property type="term" value="F:molybdate ion transmembrane transporter activity"/>
    <property type="evidence" value="ECO:0007669"/>
    <property type="project" value="UniProtKB-UniRule"/>
</dbReference>
<evidence type="ECO:0000256" key="11">
    <source>
        <dbReference type="RuleBase" id="RU365097"/>
    </source>
</evidence>
<feature type="domain" description="ABC transmembrane type-1" evidence="12">
    <location>
        <begin position="13"/>
        <end position="217"/>
    </location>
</feature>
<comment type="function">
    <text evidence="1 11">Part of the binding-protein-dependent transport system for molybdenum; probably responsible for the translocation of the substrate across the membrane.</text>
</comment>
<evidence type="ECO:0000256" key="10">
    <source>
        <dbReference type="RuleBase" id="RU363032"/>
    </source>
</evidence>
<comment type="subcellular location">
    <subcellularLocation>
        <location evidence="2 10">Cell membrane</location>
        <topology evidence="2 10">Multi-pass membrane protein</topology>
    </subcellularLocation>
</comment>
<evidence type="ECO:0000259" key="12">
    <source>
        <dbReference type="PROSITE" id="PS50928"/>
    </source>
</evidence>
<gene>
    <name evidence="13" type="ORF">AA20_04150</name>
</gene>